<keyword evidence="2" id="KW-1185">Reference proteome</keyword>
<protein>
    <submittedName>
        <fullName evidence="1">Uncharacterized protein</fullName>
    </submittedName>
</protein>
<dbReference type="STRING" id="1144275.COCOR_04402"/>
<dbReference type="KEGG" id="ccx:COCOR_04402"/>
<gene>
    <name evidence="1" type="ordered locus">COCOR_04402</name>
</gene>
<dbReference type="RefSeq" id="WP_014397211.1">
    <property type="nucleotide sequence ID" value="NC_017030.1"/>
</dbReference>
<accession>H8N214</accession>
<name>H8N214_CORCM</name>
<evidence type="ECO:0000313" key="2">
    <source>
        <dbReference type="Proteomes" id="UP000007587"/>
    </source>
</evidence>
<sequence>MSSLAPREWIQKAWVELAQLAPMAEVEPDDAWRALVLAARLLDSPFDLVPPTELLRRLPDLVQQAGLPEPAALLTRLASELDGEADPEGPLLDVLLDIDDAMGVLNLLGDAKSAASLAHDSIAFIARHPSRIRALERFAVLRQATLRPELRSAAIWTAVIRAPESSSDIVSKEARRDERPSSGWVPPVVVLPLPVETFRPQAWTGTNTVSLQSEDGVTQAWLYEDAGRLLLEIRGGLPPPTKARLVARRRVDARELAVLDLQLTVEGHTAYVDLRNAGGQGNPLHGLLARTGLPADEVELRLVVMHER</sequence>
<organism evidence="1 2">
    <name type="scientific">Corallococcus coralloides (strain ATCC 25202 / DSM 2259 / NBRC 100086 / M2)</name>
    <name type="common">Myxococcus coralloides</name>
    <dbReference type="NCBI Taxonomy" id="1144275"/>
    <lineage>
        <taxon>Bacteria</taxon>
        <taxon>Pseudomonadati</taxon>
        <taxon>Myxococcota</taxon>
        <taxon>Myxococcia</taxon>
        <taxon>Myxococcales</taxon>
        <taxon>Cystobacterineae</taxon>
        <taxon>Myxococcaceae</taxon>
        <taxon>Corallococcus</taxon>
    </lineage>
</organism>
<dbReference type="HOGENOM" id="CLU_902283_0_0_7"/>
<evidence type="ECO:0000313" key="1">
    <source>
        <dbReference type="EMBL" id="AFE05809.1"/>
    </source>
</evidence>
<proteinExistence type="predicted"/>
<reference evidence="2" key="2">
    <citation type="submission" date="2012-03" db="EMBL/GenBank/DDBJ databases">
        <title>Genome sequence of the fruiting myxobacterium Corallococcus coralloides DSM 2259.</title>
        <authorList>
            <person name="Huntley S."/>
            <person name="Zhang Y."/>
            <person name="Treuner-Lange A."/>
            <person name="Sensen C.W."/>
            <person name="Sogaard-Andersen L."/>
        </authorList>
    </citation>
    <scope>NUCLEOTIDE SEQUENCE [LARGE SCALE GENOMIC DNA]</scope>
    <source>
        <strain evidence="2">ATCC 25202 / DSM 2259 / NBRC 100086 / M2</strain>
    </source>
</reference>
<dbReference type="InParanoid" id="H8N214"/>
<dbReference type="Proteomes" id="UP000007587">
    <property type="component" value="Chromosome"/>
</dbReference>
<dbReference type="EMBL" id="CP003389">
    <property type="protein sequence ID" value="AFE05809.1"/>
    <property type="molecule type" value="Genomic_DNA"/>
</dbReference>
<dbReference type="AlphaFoldDB" id="H8N214"/>
<reference evidence="1 2" key="1">
    <citation type="journal article" date="2012" name="J. Bacteriol.">
        <title>Complete Genome Sequence of the Fruiting Myxobacterium Corallococcus coralloides DSM 2259.</title>
        <authorList>
            <person name="Huntley S."/>
            <person name="Zhang Y."/>
            <person name="Treuner-Lange A."/>
            <person name="Kneip S."/>
            <person name="Sensen C.W."/>
            <person name="Sogaard-Andersen L."/>
        </authorList>
    </citation>
    <scope>NUCLEOTIDE SEQUENCE [LARGE SCALE GENOMIC DNA]</scope>
    <source>
        <strain evidence="2">ATCC 25202 / DSM 2259 / NBRC 100086 / M2</strain>
    </source>
</reference>